<feature type="domain" description="Transposase Tc1-like" evidence="2">
    <location>
        <begin position="70"/>
        <end position="136"/>
    </location>
</feature>
<dbReference type="InterPro" id="IPR052338">
    <property type="entry name" value="Transposase_5"/>
</dbReference>
<dbReference type="Pfam" id="PF13358">
    <property type="entry name" value="DDE_3"/>
    <property type="match status" value="1"/>
</dbReference>
<dbReference type="InterPro" id="IPR036397">
    <property type="entry name" value="RNaseH_sf"/>
</dbReference>
<dbReference type="InterPro" id="IPR038717">
    <property type="entry name" value="Tc1-like_DDE_dom"/>
</dbReference>
<organism evidence="4 5">
    <name type="scientific">Periplaneta americana</name>
    <name type="common">American cockroach</name>
    <name type="synonym">Blatta americana</name>
    <dbReference type="NCBI Taxonomy" id="6978"/>
    <lineage>
        <taxon>Eukaryota</taxon>
        <taxon>Metazoa</taxon>
        <taxon>Ecdysozoa</taxon>
        <taxon>Arthropoda</taxon>
        <taxon>Hexapoda</taxon>
        <taxon>Insecta</taxon>
        <taxon>Pterygota</taxon>
        <taxon>Neoptera</taxon>
        <taxon>Polyneoptera</taxon>
        <taxon>Dictyoptera</taxon>
        <taxon>Blattodea</taxon>
        <taxon>Blattoidea</taxon>
        <taxon>Blattidae</taxon>
        <taxon>Blattinae</taxon>
        <taxon>Periplaneta</taxon>
    </lineage>
</organism>
<dbReference type="Gene3D" id="3.30.420.10">
    <property type="entry name" value="Ribonuclease H-like superfamily/Ribonuclease H"/>
    <property type="match status" value="1"/>
</dbReference>
<evidence type="ECO:0000259" key="2">
    <source>
        <dbReference type="Pfam" id="PF01498"/>
    </source>
</evidence>
<protein>
    <recommendedName>
        <fullName evidence="6">Transposase</fullName>
    </recommendedName>
</protein>
<comment type="caution">
    <text evidence="4">The sequence shown here is derived from an EMBL/GenBank/DDBJ whole genome shotgun (WGS) entry which is preliminary data.</text>
</comment>
<dbReference type="SUPFAM" id="SSF46689">
    <property type="entry name" value="Homeodomain-like"/>
    <property type="match status" value="1"/>
</dbReference>
<dbReference type="Proteomes" id="UP001148838">
    <property type="component" value="Unassembled WGS sequence"/>
</dbReference>
<dbReference type="PANTHER" id="PTHR23022">
    <property type="entry name" value="TRANSPOSABLE ELEMENT-RELATED"/>
    <property type="match status" value="1"/>
</dbReference>
<gene>
    <name evidence="4" type="ORF">ANN_06189</name>
</gene>
<dbReference type="PANTHER" id="PTHR23022:SF134">
    <property type="entry name" value="TRANSPOSABLE ELEMENT TC1 TRANSPOSASE"/>
    <property type="match status" value="1"/>
</dbReference>
<dbReference type="InterPro" id="IPR009057">
    <property type="entry name" value="Homeodomain-like_sf"/>
</dbReference>
<name>A0ABQ8TEQ6_PERAM</name>
<accession>A0ABQ8TEQ6</accession>
<dbReference type="InterPro" id="IPR002492">
    <property type="entry name" value="Transposase_Tc1-like"/>
</dbReference>
<evidence type="ECO:0000259" key="3">
    <source>
        <dbReference type="Pfam" id="PF13358"/>
    </source>
</evidence>
<proteinExistence type="predicted"/>
<reference evidence="4 5" key="1">
    <citation type="journal article" date="2022" name="Allergy">
        <title>Genome assembly and annotation of Periplaneta americana reveal a comprehensive cockroach allergen profile.</title>
        <authorList>
            <person name="Wang L."/>
            <person name="Xiong Q."/>
            <person name="Saelim N."/>
            <person name="Wang L."/>
            <person name="Nong W."/>
            <person name="Wan A.T."/>
            <person name="Shi M."/>
            <person name="Liu X."/>
            <person name="Cao Q."/>
            <person name="Hui J.H.L."/>
            <person name="Sookrung N."/>
            <person name="Leung T.F."/>
            <person name="Tungtrongchitr A."/>
            <person name="Tsui S.K.W."/>
        </authorList>
    </citation>
    <scope>NUCLEOTIDE SEQUENCE [LARGE SCALE GENOMIC DNA]</scope>
    <source>
        <strain evidence="4">PWHHKU_190912</strain>
    </source>
</reference>
<evidence type="ECO:0000313" key="5">
    <source>
        <dbReference type="Proteomes" id="UP001148838"/>
    </source>
</evidence>
<feature type="domain" description="Tc1-like transposase DDE" evidence="3">
    <location>
        <begin position="146"/>
        <end position="296"/>
    </location>
</feature>
<evidence type="ECO:0000256" key="1">
    <source>
        <dbReference type="ARBA" id="ARBA00004123"/>
    </source>
</evidence>
<keyword evidence="5" id="KW-1185">Reference proteome</keyword>
<evidence type="ECO:0000313" key="4">
    <source>
        <dbReference type="EMBL" id="KAJ4444397.1"/>
    </source>
</evidence>
<sequence length="313" mass="36172">MLLSCEDVERVVALVEDGHSLRYVARVIRASLSSIHSAMQRYGELGTYDRRQGSGYGRSASARDDRFLKVQVLRDHHTTAVQSRNRLENVRNVRVSERTVRRRFAEANLLSRRPAYGPQLEPQHRKARLRFAKQYQGWTPEQWASVLFTDESRFNLRSADGRERVWRRPENKYSPIGFSSRTPFGGASVMVWAGISSVVELVFVDHGTLNAHRYIEGILQDHLMPFAPIIGQKFIIMHDNARPHTARCVIQYLQEVGIRTPDWPARSLDLNPIEYVWGMLGRNVQRRDINTLEQLRATLLEEWDLIPERLSNG</sequence>
<comment type="subcellular location">
    <subcellularLocation>
        <location evidence="1">Nucleus</location>
    </subcellularLocation>
</comment>
<dbReference type="EMBL" id="JAJSOF020000011">
    <property type="protein sequence ID" value="KAJ4444397.1"/>
    <property type="molecule type" value="Genomic_DNA"/>
</dbReference>
<dbReference type="Pfam" id="PF01498">
    <property type="entry name" value="HTH_Tnp_Tc3_2"/>
    <property type="match status" value="1"/>
</dbReference>
<evidence type="ECO:0008006" key="6">
    <source>
        <dbReference type="Google" id="ProtNLM"/>
    </source>
</evidence>